<keyword evidence="3" id="KW-0472">Membrane</keyword>
<keyword evidence="3" id="KW-1133">Transmembrane helix</keyword>
<dbReference type="Pfam" id="PF07963">
    <property type="entry name" value="N_methyl"/>
    <property type="match status" value="1"/>
</dbReference>
<evidence type="ECO:0000313" key="4">
    <source>
        <dbReference type="EMBL" id="MFC0350986.1"/>
    </source>
</evidence>
<dbReference type="SUPFAM" id="SSF54523">
    <property type="entry name" value="Pili subunits"/>
    <property type="match status" value="1"/>
</dbReference>
<dbReference type="Gene3D" id="3.30.700.10">
    <property type="entry name" value="Glycoprotein, Type 4 Pilin"/>
    <property type="match status" value="1"/>
</dbReference>
<accession>A0ABV6IGM3</accession>
<evidence type="ECO:0000256" key="3">
    <source>
        <dbReference type="SAM" id="Phobius"/>
    </source>
</evidence>
<dbReference type="InterPro" id="IPR012902">
    <property type="entry name" value="N_methyl_site"/>
</dbReference>
<dbReference type="Pfam" id="PF00114">
    <property type="entry name" value="Pilin"/>
    <property type="match status" value="1"/>
</dbReference>
<protein>
    <submittedName>
        <fullName evidence="4">Pilin</fullName>
    </submittedName>
</protein>
<evidence type="ECO:0000256" key="1">
    <source>
        <dbReference type="ARBA" id="ARBA00005233"/>
    </source>
</evidence>
<comment type="similarity">
    <text evidence="1">Belongs to the N-Me-Phe pilin family.</text>
</comment>
<comment type="caution">
    <text evidence="4">The sequence shown here is derived from an EMBL/GenBank/DDBJ whole genome shotgun (WGS) entry which is preliminary data.</text>
</comment>
<keyword evidence="3" id="KW-0812">Transmembrane</keyword>
<dbReference type="InterPro" id="IPR001082">
    <property type="entry name" value="Pilin"/>
</dbReference>
<name>A0ABV6IGM3_9BURK</name>
<proteinExistence type="inferred from homology"/>
<keyword evidence="2" id="KW-0488">Methylation</keyword>
<dbReference type="Proteomes" id="UP001589844">
    <property type="component" value="Unassembled WGS sequence"/>
</dbReference>
<dbReference type="RefSeq" id="WP_390213538.1">
    <property type="nucleotide sequence ID" value="NZ_JBHLXJ010000015.1"/>
</dbReference>
<organism evidence="4 5">
    <name type="scientific">Undibacterium danionis</name>
    <dbReference type="NCBI Taxonomy" id="1812100"/>
    <lineage>
        <taxon>Bacteria</taxon>
        <taxon>Pseudomonadati</taxon>
        <taxon>Pseudomonadota</taxon>
        <taxon>Betaproteobacteria</taxon>
        <taxon>Burkholderiales</taxon>
        <taxon>Oxalobacteraceae</taxon>
        <taxon>Undibacterium</taxon>
    </lineage>
</organism>
<dbReference type="EMBL" id="JBHLXJ010000015">
    <property type="protein sequence ID" value="MFC0350986.1"/>
    <property type="molecule type" value="Genomic_DNA"/>
</dbReference>
<keyword evidence="5" id="KW-1185">Reference proteome</keyword>
<sequence>MKKILGFSLLEVMVAVAIIAILAAIALPSYFFKIIREQIESTMPLTEVAKTPIAIAWKTEQIMPVDNAAAGIPVPDKIVSNLVKSVAVENGAIHITFGNRANGALKGRILTLRPAVIEDAPVVPVTWVCADAEAPEKMVIKGSNRTTVEKQHLPPMCRARGNK</sequence>
<feature type="transmembrane region" description="Helical" evidence="3">
    <location>
        <begin position="12"/>
        <end position="32"/>
    </location>
</feature>
<dbReference type="NCBIfam" id="TIGR02532">
    <property type="entry name" value="IV_pilin_GFxxxE"/>
    <property type="match status" value="1"/>
</dbReference>
<evidence type="ECO:0000256" key="2">
    <source>
        <dbReference type="ARBA" id="ARBA00022481"/>
    </source>
</evidence>
<dbReference type="InterPro" id="IPR045584">
    <property type="entry name" value="Pilin-like"/>
</dbReference>
<gene>
    <name evidence="4" type="ORF">ACFFJH_14305</name>
</gene>
<evidence type="ECO:0000313" key="5">
    <source>
        <dbReference type="Proteomes" id="UP001589844"/>
    </source>
</evidence>
<reference evidence="4 5" key="1">
    <citation type="submission" date="2024-09" db="EMBL/GenBank/DDBJ databases">
        <authorList>
            <person name="Sun Q."/>
            <person name="Mori K."/>
        </authorList>
    </citation>
    <scope>NUCLEOTIDE SEQUENCE [LARGE SCALE GENOMIC DNA]</scope>
    <source>
        <strain evidence="4 5">CCM 8677</strain>
    </source>
</reference>